<evidence type="ECO:0000256" key="7">
    <source>
        <dbReference type="ARBA" id="ARBA00022900"/>
    </source>
</evidence>
<dbReference type="SUPFAM" id="SSF57362">
    <property type="entry name" value="BPTI-like"/>
    <property type="match status" value="11"/>
</dbReference>
<sequence>LHPFYSVLFLNMRNSSKMQLSIIIRALLLLYVGATMRDKDKQSFAEQVLEDRVGGLNTLNELLVDYNYHIRPSVDKNLPLQINVSIHVLNVEWKADKLTLLYSICQSWNDDRLIFKGYKEIRFPYMKIIWMPDLYSPMETSKNILNSGYVSVTPNGEVRLRQRILTEQPCLLTVQKVVEDDGKLNCTWIAKSYQHNADELQLYLENVVTLNDDLQGRAIAYSSEGFHDTVNTSTGQHYRIKCIVQTYLSWLNDSDYNDSCYFCFKPLSSGDLETVRLLCLHLFHWDCLDKWALSLPANTAPAGYKCPECGERILPKSNQVSPVADCLKNKLITARWAERRCNIKKPLEPNGEVYNLPEMKTVIGCNARVTNVADSVNSSNNSWQKTNDEENYYQGDLITTTTSSTELLIDDNVENKYHRKSGNCTVAHNLIPIPAPDVPGRRAFVSQSQEPGDAYTSSEIDPCERQLYRTNCPSKSTGKNQSSQFVLRYYRRGSQCVSYPYGLCSATDPDESKLFRTRQQCQEYCLSDKTTPQSNQANTSPVVNIIQKEAPKTTPSPQTTFTSTEQLTHLTTTINWKKQFQTAKPIKSKCEQKREEGLLASRHAGSSKVSIQAAFIPECLPDGSYQPIQCDIFSLTCWCVDQDGIEKTGSRVTGGNRPNCNDSPINGVILSLHSSCLHSPERGPCNSELKRWYYDPEERQCKEMIYSGCGGNENNFISKDDCQRRCGTVIKGNVCPNWSAALVDEQGNAVQCYEQNCPIGYKCVFADEDAYCCANPQTNDLAAPLMSDDDSICKFPKDRGPCGSFHLRFYYDSAEQECRYFFYGGCGGNRNNFQKLVDCQNLCMKATMSGDVAKALAELEKTAGTPVVPPDVDNKCEMPKDPGPCRGHFERWYYDQNEAKCKPLIYGGCGGNANNFESLIGCQETCTELDADVCKHPADKGSCMGNFQRWHFDYKEKQCKPFLYGGCLGNGNNFQSRNACEAKCMPETATNIEQTPSTTPPATTKSSTTKIPTVLSLNRCFHPLDAGTCGKNIQRWYYDDVEEKCKSFAYTGCGGNGNNFATREDCDQNCPTETTTQMPRNPCLHPKDPGTCNEHHQRWFFDNASQSCQQFTYGGCGGNGNNFKSHSMCMAKCGPALPENPCNHPPDRGDCSGHFVRFFYDYNAEICKQFIYGGCTGNGNNFATQFDCEQKCMRNKISTQTTTAVPAVHSTQAQPKPIKAKLLLPGDELCNLQKARGHCNSYELRYYFNRDAGRCEFFFYSGCGGNKNNFKTLAQCELFCSKKPAVPLQFGSADTSSTSETNGQPSYVNSVMPPASLEGYGVENQPTTFYPHQKSSEQVSSDVESSSRAPASNPQGLQSRPGFAPLEPGTETSSIAPAPPAYGDTLIPKQSLPGTVPQQPGTSFQQMPQPPSSTVLQSVQEKTHPHISVTPQPPSTPYQSPSQAYSTNYDSEVGQPHENIQGIHVSTVYSGLTEGLSSAVTSGTPTAALRHKCDYPQERGPCSDALKRWYWDKAVSRCLPFTYGGCRGNSNNFETEHACIAECQGLPPNVCDHPLDKGSCDSKYQRWYFERNSNSCRMFEYGGCDGNGNNFASEAECRAVCLNGDSKSIPGRPAYAILPPAGGAIEEYIKQTYAPSPQPNSPSSLGVHTPTTILEPEKPTVENKTHTPEAGAKCEKEVKCLPDWVMTIDENGCERCTYPTPSVVQTTLSPSCVPVLKCPEGMTIVTGADGCKKCVKEAPIELETPVPELTTVSDKPCAGDEIECEDMCMQITDKDGCVTCFCPQDKVITTSTTVVTVTDAVTTEPTQIEEIEKEEKPECQTTMTLKECPPHCMIVTNNSGCKSCLCPEVTEKPTYLIVSPNETRPIDTDEIREKCYQPLDRGPCFGPAVLRWWYNSETRKCERFDYSSCGGNRNHFYSQKECIAHCESPLNPVVETVPTETTTTAENSTTPTVPMISDNSTIIQPAGPVDPYATVLPSEQSYGSPGAHPMVPSEYDAFTHAPGTSPKAPGFEDILYPYHVNTNAPSPLPYSPSSPSPYLTNGEIPSSNTLAPQIQTYTTIHHPGSYPYPPATVGTTSSIPGSYPYRPPAEPGSISGSEHILPPAIGPIPDIIQPTPSSQVEVPYTVAPSRPLPMPALPSPYPQDFDVTENPQDPRYWLYCPDGEIPMQYKNGTMIRCLPGQNMCPLKSRCYFNGLDYFCCSTATYEVQEPALPSPY</sequence>
<feature type="compositionally biased region" description="Polar residues" evidence="11">
    <location>
        <begin position="1292"/>
        <end position="1309"/>
    </location>
</feature>
<evidence type="ECO:0000256" key="6">
    <source>
        <dbReference type="ARBA" id="ARBA00022833"/>
    </source>
</evidence>
<dbReference type="Pfam" id="PF14625">
    <property type="entry name" value="Lustrin_cystein"/>
    <property type="match status" value="2"/>
</dbReference>
<evidence type="ECO:0000256" key="4">
    <source>
        <dbReference type="ARBA" id="ARBA00022690"/>
    </source>
</evidence>
<dbReference type="GO" id="GO:0004867">
    <property type="term" value="F:serine-type endopeptidase inhibitor activity"/>
    <property type="evidence" value="ECO:0007669"/>
    <property type="project" value="UniProtKB-KW"/>
</dbReference>
<dbReference type="SMART" id="SM00184">
    <property type="entry name" value="RING"/>
    <property type="match status" value="1"/>
</dbReference>
<feature type="domain" description="RING-type" evidence="12">
    <location>
        <begin position="260"/>
        <end position="309"/>
    </location>
</feature>
<protein>
    <submittedName>
        <fullName evidence="15">Papilin</fullName>
    </submittedName>
</protein>
<comment type="caution">
    <text evidence="15">The sequence shown here is derived from an EMBL/GenBank/DDBJ whole genome shotgun (WGS) entry which is preliminary data.</text>
</comment>
<gene>
    <name evidence="15" type="primary">Ppn</name>
    <name evidence="15" type="ORF">T02_7652</name>
</gene>
<dbReference type="GO" id="GO:0005615">
    <property type="term" value="C:extracellular space"/>
    <property type="evidence" value="ECO:0007669"/>
    <property type="project" value="TreeGrafter"/>
</dbReference>
<feature type="domain" description="BPTI/Kunitz inhibitor" evidence="13">
    <location>
        <begin position="934"/>
        <end position="984"/>
    </location>
</feature>
<feature type="domain" description="BPTI/Kunitz inhibitor" evidence="13">
    <location>
        <begin position="676"/>
        <end position="726"/>
    </location>
</feature>
<dbReference type="InterPro" id="IPR050098">
    <property type="entry name" value="TFPI/VKTCI-like"/>
</dbReference>
<dbReference type="InterPro" id="IPR001841">
    <property type="entry name" value="Znf_RING"/>
</dbReference>
<dbReference type="InterPro" id="IPR006202">
    <property type="entry name" value="Neur_chan_lig-bd"/>
</dbReference>
<dbReference type="PROSITE" id="PS51162">
    <property type="entry name" value="THYROGLOBULIN_1_2"/>
    <property type="match status" value="1"/>
</dbReference>
<feature type="compositionally biased region" description="Polar residues" evidence="11">
    <location>
        <begin position="1392"/>
        <end position="1420"/>
    </location>
</feature>
<feature type="domain" description="BPTI/Kunitz inhibitor" evidence="13">
    <location>
        <begin position="1551"/>
        <end position="1601"/>
    </location>
</feature>
<dbReference type="OrthoDB" id="4473401at2759"/>
<keyword evidence="5 9" id="KW-0863">Zinc-finger</keyword>
<dbReference type="Pfam" id="PF25998">
    <property type="entry name" value="U-box_ZFPL1"/>
    <property type="match status" value="1"/>
</dbReference>
<dbReference type="EMBL" id="JYDW01000009">
    <property type="protein sequence ID" value="KRZ62447.1"/>
    <property type="molecule type" value="Genomic_DNA"/>
</dbReference>
<dbReference type="SMART" id="SM00289">
    <property type="entry name" value="WR1"/>
    <property type="match status" value="2"/>
</dbReference>
<dbReference type="Gene3D" id="4.10.800.10">
    <property type="entry name" value="Thyroglobulin type-1"/>
    <property type="match status" value="1"/>
</dbReference>
<keyword evidence="7" id="KW-0722">Serine protease inhibitor</keyword>
<dbReference type="FunFam" id="4.10.410.10:FF:000020">
    <property type="entry name" value="Collagen, type VI, alpha 3"/>
    <property type="match status" value="4"/>
</dbReference>
<dbReference type="Gene3D" id="2.70.170.10">
    <property type="entry name" value="Neurotransmitter-gated ion-channel ligand-binding domain"/>
    <property type="match status" value="1"/>
</dbReference>
<feature type="domain" description="BPTI/Kunitz inhibitor" evidence="13">
    <location>
        <begin position="1493"/>
        <end position="1543"/>
    </location>
</feature>
<evidence type="ECO:0000313" key="16">
    <source>
        <dbReference type="Proteomes" id="UP000054721"/>
    </source>
</evidence>
<dbReference type="CDD" id="cd16487">
    <property type="entry name" value="mRING-H2-C3DHC3_ZFPL1"/>
    <property type="match status" value="1"/>
</dbReference>
<dbReference type="PROSITE" id="PS00280">
    <property type="entry name" value="BPTI_KUNITZ_1"/>
    <property type="match status" value="8"/>
</dbReference>
<keyword evidence="3" id="KW-0800">Toxin</keyword>
<feature type="domain" description="BPTI/Kunitz inhibitor" evidence="13">
    <location>
        <begin position="793"/>
        <end position="843"/>
    </location>
</feature>
<dbReference type="InterPro" id="IPR036880">
    <property type="entry name" value="Kunitz_BPTI_sf"/>
</dbReference>
<comment type="caution">
    <text evidence="10">Lacks conserved residue(s) required for the propagation of feature annotation.</text>
</comment>
<feature type="domain" description="BPTI/Kunitz inhibitor" evidence="13">
    <location>
        <begin position="1142"/>
        <end position="1192"/>
    </location>
</feature>
<keyword evidence="4" id="KW-0646">Protease inhibitor</keyword>
<feature type="domain" description="BPTI/Kunitz inhibitor" evidence="13">
    <location>
        <begin position="1230"/>
        <end position="1280"/>
    </location>
</feature>
<feature type="compositionally biased region" description="Polar residues" evidence="11">
    <location>
        <begin position="1348"/>
        <end position="1358"/>
    </location>
</feature>
<dbReference type="GO" id="GO:0016020">
    <property type="term" value="C:membrane"/>
    <property type="evidence" value="ECO:0007669"/>
    <property type="project" value="InterPro"/>
</dbReference>
<evidence type="ECO:0000256" key="3">
    <source>
        <dbReference type="ARBA" id="ARBA00022656"/>
    </source>
</evidence>
<keyword evidence="16" id="KW-1185">Reference proteome</keyword>
<dbReference type="Pfam" id="PF00086">
    <property type="entry name" value="Thyroglobulin_1"/>
    <property type="match status" value="1"/>
</dbReference>
<evidence type="ECO:0000256" key="9">
    <source>
        <dbReference type="PROSITE-ProRule" id="PRU00175"/>
    </source>
</evidence>
<dbReference type="InterPro" id="IPR036734">
    <property type="entry name" value="Neur_chan_lig-bd_sf"/>
</dbReference>
<dbReference type="SUPFAM" id="SSF57850">
    <property type="entry name" value="RING/U-box"/>
    <property type="match status" value="1"/>
</dbReference>
<evidence type="ECO:0000259" key="14">
    <source>
        <dbReference type="PROSITE" id="PS51162"/>
    </source>
</evidence>
<dbReference type="STRING" id="6335.A0A0V1LSE5"/>
<evidence type="ECO:0000259" key="13">
    <source>
        <dbReference type="PROSITE" id="PS50279"/>
    </source>
</evidence>
<dbReference type="InterPro" id="IPR000716">
    <property type="entry name" value="Thyroglobulin_1"/>
</dbReference>
<feature type="compositionally biased region" description="Low complexity" evidence="11">
    <location>
        <begin position="1437"/>
        <end position="1446"/>
    </location>
</feature>
<dbReference type="InterPro" id="IPR058730">
    <property type="entry name" value="U-box_ZFPL1-like"/>
</dbReference>
<dbReference type="PROSITE" id="PS00484">
    <property type="entry name" value="THYROGLOBULIN_1_1"/>
    <property type="match status" value="1"/>
</dbReference>
<evidence type="ECO:0000256" key="10">
    <source>
        <dbReference type="PROSITE-ProRule" id="PRU00500"/>
    </source>
</evidence>
<dbReference type="GO" id="GO:0005230">
    <property type="term" value="F:extracellular ligand-gated monoatomic ion channel activity"/>
    <property type="evidence" value="ECO:0007669"/>
    <property type="project" value="InterPro"/>
</dbReference>
<feature type="compositionally biased region" description="Low complexity" evidence="11">
    <location>
        <begin position="1336"/>
        <end position="1347"/>
    </location>
</feature>
<feature type="disulfide bond" evidence="10">
    <location>
        <begin position="630"/>
        <end position="637"/>
    </location>
</feature>
<dbReference type="Proteomes" id="UP000054721">
    <property type="component" value="Unassembled WGS sequence"/>
</dbReference>
<dbReference type="SUPFAM" id="SSF57610">
    <property type="entry name" value="Thyroglobulin type-1 domain"/>
    <property type="match status" value="1"/>
</dbReference>
<feature type="domain" description="BPTI/Kunitz inhibitor" evidence="13">
    <location>
        <begin position="1875"/>
        <end position="1926"/>
    </location>
</feature>
<evidence type="ECO:0000256" key="11">
    <source>
        <dbReference type="SAM" id="MobiDB-lite"/>
    </source>
</evidence>
<feature type="domain" description="BPTI/Kunitz inhibitor" evidence="13">
    <location>
        <begin position="1020"/>
        <end position="1070"/>
    </location>
</feature>
<evidence type="ECO:0000256" key="1">
    <source>
        <dbReference type="ARBA" id="ARBA00004613"/>
    </source>
</evidence>
<keyword evidence="6" id="KW-0862">Zinc</keyword>
<feature type="non-terminal residue" evidence="15">
    <location>
        <position position="2216"/>
    </location>
</feature>
<feature type="domain" description="BPTI/Kunitz inhibitor" evidence="13">
    <location>
        <begin position="1083"/>
        <end position="1133"/>
    </location>
</feature>
<dbReference type="InterPro" id="IPR020901">
    <property type="entry name" value="Prtase_inh_Kunz-CS"/>
</dbReference>
<dbReference type="PANTHER" id="PTHR10083:SF217">
    <property type="entry name" value="BOOPHILIN-H2"/>
    <property type="match status" value="1"/>
</dbReference>
<dbReference type="InterPro" id="IPR036857">
    <property type="entry name" value="Thyroglobulin_1_sf"/>
</dbReference>
<dbReference type="InterPro" id="IPR013083">
    <property type="entry name" value="Znf_RING/FYVE/PHD"/>
</dbReference>
<dbReference type="CDD" id="cd00109">
    <property type="entry name" value="Kunitz-type"/>
    <property type="match status" value="11"/>
</dbReference>
<keyword evidence="8 10" id="KW-1015">Disulfide bond</keyword>
<evidence type="ECO:0000313" key="15">
    <source>
        <dbReference type="EMBL" id="KRZ62447.1"/>
    </source>
</evidence>
<feature type="region of interest" description="Disordered" evidence="11">
    <location>
        <begin position="1290"/>
        <end position="1449"/>
    </location>
</feature>
<dbReference type="SUPFAM" id="SSF63712">
    <property type="entry name" value="Nicotinic receptor ligand binding domain-like"/>
    <property type="match status" value="1"/>
</dbReference>
<feature type="domain" description="BPTI/Kunitz inhibitor" evidence="13">
    <location>
        <begin position="876"/>
        <end position="926"/>
    </location>
</feature>
<comment type="subcellular location">
    <subcellularLocation>
        <location evidence="1">Secreted</location>
    </subcellularLocation>
</comment>
<keyword evidence="2" id="KW-0964">Secreted</keyword>
<dbReference type="Gene3D" id="3.30.40.10">
    <property type="entry name" value="Zinc/RING finger domain, C3HC4 (zinc finger)"/>
    <property type="match status" value="1"/>
</dbReference>
<accession>A0A0V1LSE5</accession>
<dbReference type="SMART" id="SM00131">
    <property type="entry name" value="KU"/>
    <property type="match status" value="11"/>
</dbReference>
<dbReference type="PROSITE" id="PS50279">
    <property type="entry name" value="BPTI_KUNITZ_2"/>
    <property type="match status" value="11"/>
</dbReference>
<dbReference type="PRINTS" id="PR00759">
    <property type="entry name" value="BASICPTASE"/>
</dbReference>
<dbReference type="CDD" id="cd00191">
    <property type="entry name" value="TY"/>
    <property type="match status" value="1"/>
</dbReference>
<keyword evidence="5 9" id="KW-0479">Metal-binding</keyword>
<organism evidence="15 16">
    <name type="scientific">Trichinella nativa</name>
    <dbReference type="NCBI Taxonomy" id="6335"/>
    <lineage>
        <taxon>Eukaryota</taxon>
        <taxon>Metazoa</taxon>
        <taxon>Ecdysozoa</taxon>
        <taxon>Nematoda</taxon>
        <taxon>Enoplea</taxon>
        <taxon>Dorylaimia</taxon>
        <taxon>Trichinellida</taxon>
        <taxon>Trichinellidae</taxon>
        <taxon>Trichinella</taxon>
    </lineage>
</organism>
<evidence type="ECO:0000256" key="8">
    <source>
        <dbReference type="ARBA" id="ARBA00023157"/>
    </source>
</evidence>
<proteinExistence type="predicted"/>
<dbReference type="Pfam" id="PF00014">
    <property type="entry name" value="Kunitz_BPTI"/>
    <property type="match status" value="11"/>
</dbReference>
<reference evidence="15 16" key="1">
    <citation type="submission" date="2015-05" db="EMBL/GenBank/DDBJ databases">
        <title>Evolution of Trichinella species and genotypes.</title>
        <authorList>
            <person name="Korhonen P.K."/>
            <person name="Edoardo P."/>
            <person name="Giuseppe L.R."/>
            <person name="Gasser R.B."/>
        </authorList>
    </citation>
    <scope>NUCLEOTIDE SEQUENCE [LARGE SCALE GENOMIC DNA]</scope>
    <source>
        <strain evidence="15">ISS10</strain>
    </source>
</reference>
<dbReference type="Pfam" id="PF02931">
    <property type="entry name" value="Neur_chan_LBD"/>
    <property type="match status" value="1"/>
</dbReference>
<dbReference type="Gene3D" id="4.10.410.10">
    <property type="entry name" value="Pancreatic trypsin inhibitor Kunitz domain"/>
    <property type="match status" value="11"/>
</dbReference>
<dbReference type="PROSITE" id="PS50089">
    <property type="entry name" value="ZF_RING_2"/>
    <property type="match status" value="1"/>
</dbReference>
<feature type="domain" description="Thyroglobulin type-1" evidence="14">
    <location>
        <begin position="587"/>
        <end position="660"/>
    </location>
</feature>
<dbReference type="InterPro" id="IPR028150">
    <property type="entry name" value="Lustrin_cystein"/>
</dbReference>
<evidence type="ECO:0000259" key="12">
    <source>
        <dbReference type="PROSITE" id="PS50089"/>
    </source>
</evidence>
<dbReference type="GO" id="GO:0008270">
    <property type="term" value="F:zinc ion binding"/>
    <property type="evidence" value="ECO:0007669"/>
    <property type="project" value="UniProtKB-KW"/>
</dbReference>
<dbReference type="InterPro" id="IPR006150">
    <property type="entry name" value="Cys_repeat_1"/>
</dbReference>
<dbReference type="SMART" id="SM00211">
    <property type="entry name" value="TY"/>
    <property type="match status" value="1"/>
</dbReference>
<evidence type="ECO:0000256" key="2">
    <source>
        <dbReference type="ARBA" id="ARBA00022525"/>
    </source>
</evidence>
<name>A0A0V1LSE5_9BILA</name>
<dbReference type="InterPro" id="IPR002223">
    <property type="entry name" value="Kunitz_BPTI"/>
</dbReference>
<evidence type="ECO:0000256" key="5">
    <source>
        <dbReference type="ARBA" id="ARBA00022771"/>
    </source>
</evidence>
<dbReference type="PANTHER" id="PTHR10083">
    <property type="entry name" value="KUNITZ-TYPE PROTEASE INHIBITOR-RELATED"/>
    <property type="match status" value="1"/>
</dbReference>